<keyword evidence="8" id="KW-1185">Reference proteome</keyword>
<dbReference type="RefSeq" id="WP_091124056.1">
    <property type="nucleotide sequence ID" value="NZ_FOLB01000008.1"/>
</dbReference>
<gene>
    <name evidence="7" type="ORF">SAMN04487968_10886</name>
</gene>
<evidence type="ECO:0000256" key="3">
    <source>
        <dbReference type="ARBA" id="ARBA00022448"/>
    </source>
</evidence>
<dbReference type="GO" id="GO:0042597">
    <property type="term" value="C:periplasmic space"/>
    <property type="evidence" value="ECO:0007669"/>
    <property type="project" value="UniProtKB-SubCell"/>
</dbReference>
<dbReference type="InterPro" id="IPR015168">
    <property type="entry name" value="SsuA/THI5"/>
</dbReference>
<evidence type="ECO:0000256" key="2">
    <source>
        <dbReference type="ARBA" id="ARBA00010742"/>
    </source>
</evidence>
<dbReference type="Proteomes" id="UP000198832">
    <property type="component" value="Unassembled WGS sequence"/>
</dbReference>
<sequence>MRRLTRFAGAVAAAVALTLAVAGCSSDDGASSGKDTIHVNFGYIADFNGTSLLAIAKDQGLWEKHGVDVSAKPFTNGPLQIQALSTGDLDFGYIGPGAFWLPASGQAKLVAMNTLGRADRVVAQPGIDSMQELKGKTVAVPEGTSGDMILTLALQKAGMTKDDIKVVPMDPAAMVAALASKKVDGAGFWYPALATVKQQVPDLVELAKNTDFEDTVAFPTAFVAGNDVVAKKKDELQRVLAALRDAIAYRAAHTDEAIKLTAEFNKLDPEMVKADAANVEVLSLEQIDQMTKDGTVNKWLSGMNDYFVQAGKLDAPVDPTEYYTGDQFLAAADATAGESAGE</sequence>
<dbReference type="EMBL" id="FOLB01000008">
    <property type="protein sequence ID" value="SFC58519.1"/>
    <property type="molecule type" value="Genomic_DNA"/>
</dbReference>
<evidence type="ECO:0000259" key="6">
    <source>
        <dbReference type="Pfam" id="PF09084"/>
    </source>
</evidence>
<protein>
    <submittedName>
        <fullName evidence="7">NitT/TauT family transport system substrate-binding protein</fullName>
    </submittedName>
</protein>
<dbReference type="AlphaFoldDB" id="A0A1I1KC94"/>
<organism evidence="7 8">
    <name type="scientific">Nocardioides terrae</name>
    <dbReference type="NCBI Taxonomy" id="574651"/>
    <lineage>
        <taxon>Bacteria</taxon>
        <taxon>Bacillati</taxon>
        <taxon>Actinomycetota</taxon>
        <taxon>Actinomycetes</taxon>
        <taxon>Propionibacteriales</taxon>
        <taxon>Nocardioidaceae</taxon>
        <taxon>Nocardioides</taxon>
    </lineage>
</organism>
<dbReference type="GO" id="GO:0016020">
    <property type="term" value="C:membrane"/>
    <property type="evidence" value="ECO:0007669"/>
    <property type="project" value="InterPro"/>
</dbReference>
<keyword evidence="3" id="KW-0813">Transport</keyword>
<dbReference type="PANTHER" id="PTHR30024">
    <property type="entry name" value="ALIPHATIC SULFONATES-BINDING PROTEIN-RELATED"/>
    <property type="match status" value="1"/>
</dbReference>
<dbReference type="InterPro" id="IPR010067">
    <property type="entry name" value="ABC_SsuA_sub-bd"/>
</dbReference>
<dbReference type="GO" id="GO:0042626">
    <property type="term" value="F:ATPase-coupled transmembrane transporter activity"/>
    <property type="evidence" value="ECO:0007669"/>
    <property type="project" value="InterPro"/>
</dbReference>
<dbReference type="NCBIfam" id="TIGR01728">
    <property type="entry name" value="SsuA_fam"/>
    <property type="match status" value="1"/>
</dbReference>
<proteinExistence type="inferred from homology"/>
<feature type="domain" description="SsuA/THI5-like" evidence="6">
    <location>
        <begin position="54"/>
        <end position="257"/>
    </location>
</feature>
<feature type="chain" id="PRO_5039650213" evidence="5">
    <location>
        <begin position="23"/>
        <end position="342"/>
    </location>
</feature>
<accession>A0A1I1KC94</accession>
<evidence type="ECO:0000256" key="1">
    <source>
        <dbReference type="ARBA" id="ARBA00004418"/>
    </source>
</evidence>
<keyword evidence="4 5" id="KW-0732">Signal</keyword>
<evidence type="ECO:0000313" key="7">
    <source>
        <dbReference type="EMBL" id="SFC58519.1"/>
    </source>
</evidence>
<dbReference type="STRING" id="574651.SAMN04487968_10886"/>
<name>A0A1I1KC94_9ACTN</name>
<feature type="signal peptide" evidence="5">
    <location>
        <begin position="1"/>
        <end position="22"/>
    </location>
</feature>
<dbReference type="OrthoDB" id="7374754at2"/>
<reference evidence="7 8" key="1">
    <citation type="submission" date="2016-10" db="EMBL/GenBank/DDBJ databases">
        <authorList>
            <person name="de Groot N.N."/>
        </authorList>
    </citation>
    <scope>NUCLEOTIDE SEQUENCE [LARGE SCALE GENOMIC DNA]</scope>
    <source>
        <strain evidence="7 8">CGMCC 1.7056</strain>
    </source>
</reference>
<evidence type="ECO:0000256" key="5">
    <source>
        <dbReference type="SAM" id="SignalP"/>
    </source>
</evidence>
<comment type="similarity">
    <text evidence="2">Belongs to the bacterial solute-binding protein SsuA/TauA family.</text>
</comment>
<dbReference type="PROSITE" id="PS51257">
    <property type="entry name" value="PROKAR_LIPOPROTEIN"/>
    <property type="match status" value="1"/>
</dbReference>
<dbReference type="SUPFAM" id="SSF53850">
    <property type="entry name" value="Periplasmic binding protein-like II"/>
    <property type="match status" value="1"/>
</dbReference>
<dbReference type="PANTHER" id="PTHR30024:SF47">
    <property type="entry name" value="TAURINE-BINDING PERIPLASMIC PROTEIN"/>
    <property type="match status" value="1"/>
</dbReference>
<dbReference type="Pfam" id="PF09084">
    <property type="entry name" value="NMT1"/>
    <property type="match status" value="1"/>
</dbReference>
<evidence type="ECO:0000256" key="4">
    <source>
        <dbReference type="ARBA" id="ARBA00022729"/>
    </source>
</evidence>
<dbReference type="Gene3D" id="3.40.190.10">
    <property type="entry name" value="Periplasmic binding protein-like II"/>
    <property type="match status" value="2"/>
</dbReference>
<comment type="subcellular location">
    <subcellularLocation>
        <location evidence="1">Periplasm</location>
    </subcellularLocation>
</comment>
<evidence type="ECO:0000313" key="8">
    <source>
        <dbReference type="Proteomes" id="UP000198832"/>
    </source>
</evidence>